<accession>A0A8T1W238</accession>
<organism evidence="1 2">
    <name type="scientific">Phytophthora boehmeriae</name>
    <dbReference type="NCBI Taxonomy" id="109152"/>
    <lineage>
        <taxon>Eukaryota</taxon>
        <taxon>Sar</taxon>
        <taxon>Stramenopiles</taxon>
        <taxon>Oomycota</taxon>
        <taxon>Peronosporomycetes</taxon>
        <taxon>Peronosporales</taxon>
        <taxon>Peronosporaceae</taxon>
        <taxon>Phytophthora</taxon>
    </lineage>
</organism>
<dbReference type="Proteomes" id="UP000693981">
    <property type="component" value="Unassembled WGS sequence"/>
</dbReference>
<evidence type="ECO:0000313" key="1">
    <source>
        <dbReference type="EMBL" id="KAG7386173.1"/>
    </source>
</evidence>
<evidence type="ECO:0008006" key="3">
    <source>
        <dbReference type="Google" id="ProtNLM"/>
    </source>
</evidence>
<reference evidence="1" key="1">
    <citation type="submission" date="2021-02" db="EMBL/GenBank/DDBJ databases">
        <authorList>
            <person name="Palmer J.M."/>
        </authorList>
    </citation>
    <scope>NUCLEOTIDE SEQUENCE</scope>
    <source>
        <strain evidence="1">SCRP23</strain>
    </source>
</reference>
<evidence type="ECO:0000313" key="2">
    <source>
        <dbReference type="Proteomes" id="UP000693981"/>
    </source>
</evidence>
<name>A0A8T1W238_9STRA</name>
<protein>
    <recommendedName>
        <fullName evidence="3">PH domain-containing protein</fullName>
    </recommendedName>
</protein>
<keyword evidence="2" id="KW-1185">Reference proteome</keyword>
<dbReference type="OrthoDB" id="118036at2759"/>
<sequence length="178" mass="20337">MHNSLQSPKPLSLRRTSIATDDTDSVATQQLKGWMYWQRDPLRQPQCWTKVFAVLDAAFLWLFQREESAPRSLLVQVAVASVERVDTPDGGRLLSVCDTNGQELCVCLCSDDSYDHWRSRLADAAELTTAFFRNSGLDVQDLPRTSSYRGTLEEYRRVSKRTKCRNVVAQFMRSLKAE</sequence>
<gene>
    <name evidence="1" type="ORF">PHYBOEH_008773</name>
</gene>
<comment type="caution">
    <text evidence="1">The sequence shown here is derived from an EMBL/GenBank/DDBJ whole genome shotgun (WGS) entry which is preliminary data.</text>
</comment>
<dbReference type="AlphaFoldDB" id="A0A8T1W238"/>
<proteinExistence type="predicted"/>
<dbReference type="EMBL" id="JAGDFL010000523">
    <property type="protein sequence ID" value="KAG7386173.1"/>
    <property type="molecule type" value="Genomic_DNA"/>
</dbReference>